<accession>A0A0G4HDZ1</accession>
<dbReference type="VEuPathDB" id="CryptoDB:Cvel_26478"/>
<name>A0A0G4HDZ1_9ALVE</name>
<evidence type="ECO:0000313" key="1">
    <source>
        <dbReference type="EMBL" id="CEM42057.1"/>
    </source>
</evidence>
<dbReference type="EMBL" id="CDMZ01002369">
    <property type="protein sequence ID" value="CEM42057.1"/>
    <property type="molecule type" value="Genomic_DNA"/>
</dbReference>
<reference evidence="1" key="1">
    <citation type="submission" date="2014-11" db="EMBL/GenBank/DDBJ databases">
        <authorList>
            <person name="Otto D Thomas"/>
            <person name="Naeem Raeece"/>
        </authorList>
    </citation>
    <scope>NUCLEOTIDE SEQUENCE</scope>
</reference>
<protein>
    <submittedName>
        <fullName evidence="1">Uncharacterized protein</fullName>
    </submittedName>
</protein>
<proteinExistence type="predicted"/>
<dbReference type="PhylomeDB" id="A0A0G4HDZ1"/>
<organism evidence="1">
    <name type="scientific">Chromera velia CCMP2878</name>
    <dbReference type="NCBI Taxonomy" id="1169474"/>
    <lineage>
        <taxon>Eukaryota</taxon>
        <taxon>Sar</taxon>
        <taxon>Alveolata</taxon>
        <taxon>Colpodellida</taxon>
        <taxon>Chromeraceae</taxon>
        <taxon>Chromera</taxon>
    </lineage>
</organism>
<dbReference type="AlphaFoldDB" id="A0A0G4HDZ1"/>
<gene>
    <name evidence="1" type="ORF">Cvel_26478</name>
</gene>
<sequence>MLKEMGMEEGNIQAILQSAAECAKTDDFPLLGGFTVVCLSFGWLSKEHPDPERFHLRLLVEEMNQQWWAQGEMAERVFIFWDFMSLFQWPRSEEQDALFRKALSQLDLLYSSSHTRIFRSTGVPPNSPNSLPYEERG</sequence>